<organism evidence="2 3">
    <name type="scientific">Novosphingobium rhizovicinum</name>
    <dbReference type="NCBI Taxonomy" id="3228928"/>
    <lineage>
        <taxon>Bacteria</taxon>
        <taxon>Pseudomonadati</taxon>
        <taxon>Pseudomonadota</taxon>
        <taxon>Alphaproteobacteria</taxon>
        <taxon>Sphingomonadales</taxon>
        <taxon>Sphingomonadaceae</taxon>
        <taxon>Novosphingobium</taxon>
    </lineage>
</organism>
<sequence length="80" mass="9038">METVFDWLTVAIFAAIAVLFLQRSMQDEPTDTMWHYLPPTIGCAIANQLGNNGYVILAVALMMAVLMYLVYLLKPFQSHD</sequence>
<name>A0ABV3R9S5_9SPHN</name>
<dbReference type="RefSeq" id="WP_367770291.1">
    <property type="nucleotide sequence ID" value="NZ_JBFNXR010000019.1"/>
</dbReference>
<feature type="transmembrane region" description="Helical" evidence="1">
    <location>
        <begin position="54"/>
        <end position="73"/>
    </location>
</feature>
<keyword evidence="1" id="KW-1133">Transmembrane helix</keyword>
<keyword evidence="1" id="KW-0812">Transmembrane</keyword>
<reference evidence="2 3" key="1">
    <citation type="submission" date="2024-06" db="EMBL/GenBank/DDBJ databases">
        <title>Novosphingobium rhizovicinus M1R2S20.</title>
        <authorList>
            <person name="Sun J.-Q."/>
        </authorList>
    </citation>
    <scope>NUCLEOTIDE SEQUENCE [LARGE SCALE GENOMIC DNA]</scope>
    <source>
        <strain evidence="2 3">M1R2S20</strain>
    </source>
</reference>
<proteinExistence type="predicted"/>
<dbReference type="NCBIfam" id="NF045607">
    <property type="entry name" value="exo_Victor_syst"/>
    <property type="match status" value="1"/>
</dbReference>
<dbReference type="EMBL" id="JBFNXR010000019">
    <property type="protein sequence ID" value="MEW9854474.1"/>
    <property type="molecule type" value="Genomic_DNA"/>
</dbReference>
<dbReference type="InterPro" id="IPR054655">
    <property type="entry name" value="XrtV-like"/>
</dbReference>
<dbReference type="Proteomes" id="UP001556118">
    <property type="component" value="Unassembled WGS sequence"/>
</dbReference>
<accession>A0ABV3R9S5</accession>
<evidence type="ECO:0000313" key="2">
    <source>
        <dbReference type="EMBL" id="MEW9854474.1"/>
    </source>
</evidence>
<keyword evidence="1" id="KW-0472">Membrane</keyword>
<keyword evidence="3" id="KW-1185">Reference proteome</keyword>
<evidence type="ECO:0000313" key="3">
    <source>
        <dbReference type="Proteomes" id="UP001556118"/>
    </source>
</evidence>
<evidence type="ECO:0000256" key="1">
    <source>
        <dbReference type="SAM" id="Phobius"/>
    </source>
</evidence>
<gene>
    <name evidence="2" type="ORF">ABUH87_04680</name>
</gene>
<comment type="caution">
    <text evidence="2">The sequence shown here is derived from an EMBL/GenBank/DDBJ whole genome shotgun (WGS) entry which is preliminary data.</text>
</comment>
<protein>
    <submittedName>
        <fullName evidence="2">XrtV sorting system accessory protein</fullName>
    </submittedName>
</protein>